<dbReference type="PRINTS" id="PR00420">
    <property type="entry name" value="RNGMNOXGNASE"/>
</dbReference>
<feature type="region of interest" description="Disordered" evidence="5">
    <location>
        <begin position="1"/>
        <end position="30"/>
    </location>
</feature>
<evidence type="ECO:0000256" key="2">
    <source>
        <dbReference type="ARBA" id="ARBA00022630"/>
    </source>
</evidence>
<evidence type="ECO:0000256" key="1">
    <source>
        <dbReference type="ARBA" id="ARBA00010139"/>
    </source>
</evidence>
<evidence type="ECO:0000256" key="4">
    <source>
        <dbReference type="ARBA" id="ARBA00023002"/>
    </source>
</evidence>
<keyword evidence="3" id="KW-0274">FAD</keyword>
<dbReference type="PANTHER" id="PTHR43539:SF68">
    <property type="entry name" value="FLAVIN-BINDING MONOOXYGENASE-LIKE PROTEIN (AFU_ORTHOLOGUE AFUA_4G09220)"/>
    <property type="match status" value="1"/>
</dbReference>
<comment type="similarity">
    <text evidence="1">Belongs to the FAD-binding monooxygenase family.</text>
</comment>
<proteinExistence type="inferred from homology"/>
<dbReference type="PANTHER" id="PTHR43539">
    <property type="entry name" value="FLAVIN-BINDING MONOOXYGENASE-LIKE PROTEIN (AFU_ORTHOLOGUE AFUA_4G09220)"/>
    <property type="match status" value="1"/>
</dbReference>
<dbReference type="Proteomes" id="UP000194464">
    <property type="component" value="Unassembled WGS sequence"/>
</dbReference>
<dbReference type="InterPro" id="IPR050982">
    <property type="entry name" value="Auxin_biosynth/cation_transpt"/>
</dbReference>
<gene>
    <name evidence="6" type="ORF">SAMN06295909_2459</name>
</gene>
<protein>
    <submittedName>
        <fullName evidence="6">Flavoprotein involved in K+ transport</fullName>
    </submittedName>
</protein>
<feature type="region of interest" description="Disordered" evidence="5">
    <location>
        <begin position="616"/>
        <end position="640"/>
    </location>
</feature>
<organism evidence="6 7">
    <name type="scientific">Plantibacter elymi</name>
    <name type="common">nom. nud.</name>
    <dbReference type="NCBI Taxonomy" id="199708"/>
    <lineage>
        <taxon>Bacteria</taxon>
        <taxon>Bacillati</taxon>
        <taxon>Actinomycetota</taxon>
        <taxon>Actinomycetes</taxon>
        <taxon>Micrococcales</taxon>
        <taxon>Microbacteriaceae</taxon>
        <taxon>Plantibacter</taxon>
    </lineage>
</organism>
<dbReference type="Pfam" id="PF00743">
    <property type="entry name" value="FMO-like"/>
    <property type="match status" value="1"/>
</dbReference>
<keyword evidence="2" id="KW-0285">Flavoprotein</keyword>
<reference evidence="6 7" key="1">
    <citation type="submission" date="2017-04" db="EMBL/GenBank/DDBJ databases">
        <authorList>
            <person name="Varghese N."/>
            <person name="Submissions S."/>
        </authorList>
    </citation>
    <scope>NUCLEOTIDE SEQUENCE [LARGE SCALE GENOMIC DNA]</scope>
    <source>
        <strain evidence="6 7">VKM Ac-1784</strain>
    </source>
</reference>
<keyword evidence="4" id="KW-0560">Oxidoreductase</keyword>
<dbReference type="Gene3D" id="3.50.50.60">
    <property type="entry name" value="FAD/NAD(P)-binding domain"/>
    <property type="match status" value="1"/>
</dbReference>
<feature type="compositionally biased region" description="Basic and acidic residues" evidence="5">
    <location>
        <begin position="1"/>
        <end position="23"/>
    </location>
</feature>
<dbReference type="SUPFAM" id="SSF51905">
    <property type="entry name" value="FAD/NAD(P)-binding domain"/>
    <property type="match status" value="1"/>
</dbReference>
<dbReference type="InterPro" id="IPR020946">
    <property type="entry name" value="Flavin_mOase-like"/>
</dbReference>
<evidence type="ECO:0000256" key="5">
    <source>
        <dbReference type="SAM" id="MobiDB-lite"/>
    </source>
</evidence>
<keyword evidence="7" id="KW-1185">Reference proteome</keyword>
<comment type="caution">
    <text evidence="6">The sequence shown here is derived from an EMBL/GenBank/DDBJ whole genome shotgun (WGS) entry which is preliminary data.</text>
</comment>
<accession>A0ABY1RDT1</accession>
<dbReference type="InterPro" id="IPR036188">
    <property type="entry name" value="FAD/NAD-bd_sf"/>
</dbReference>
<name>A0ABY1RDT1_9MICO</name>
<evidence type="ECO:0000313" key="6">
    <source>
        <dbReference type="EMBL" id="SMQ71146.1"/>
    </source>
</evidence>
<evidence type="ECO:0000256" key="3">
    <source>
        <dbReference type="ARBA" id="ARBA00022827"/>
    </source>
</evidence>
<sequence>MHHTERPKTSDDRLRDHGLEKTVNRSGQPAPEGIAAALIPALETAFAQPDAADLAELFVDNVGWRDVYGLTLNIRQCHSREEVSELLVAVSDEMAPTGFEIDVDRPAPSHAADGTVEVFFRFETTIGRVRALAYVDGNGKVSNLLTLLDGLHAAPPVWPRRGRFDIQNPGQRWSSHIEAKSAFVDEDPEVLIVGGGQFGVMTAASLARLGIEALVVDRLPRVGDVWRTRYEALLLHQSYGVLQFPFMKYPESFPEYLPKDKFADWFEVYVKAFDLNFWTSTTVLGATYDEDTERWAVELELADGTRRTMRPAQLVMAMGGLGVPSFPQMAGLDSFAGEKVHAVDYREPSPYVGKDVLVVGMGTTAHDIALDITLAGGRAHMLQRSPLIVIDLPTANKMYGDLNNPEIPTDLVDMRSLATVYPKQRQAFLDFQREVADVDDIELSSELERAGMRVWKGEDQTGFYYSFLRTLGGFYINVGASDAIVRGDIKVVQAAEVQQFDELGLIMSDGSHRHFDSVIFATGSEAPAEGLRRILGDDLVAKVGKIWGHDTDGEMSNVLKPTAQAGLWIMMGSIPMARQLTPPVALRIAAELKGVIPASFDDEAHPTRRRRLPLHAADNGRLIAEPEPISQHEATGRTNA</sequence>
<evidence type="ECO:0000313" key="7">
    <source>
        <dbReference type="Proteomes" id="UP000194464"/>
    </source>
</evidence>
<dbReference type="EMBL" id="FXWJ01000003">
    <property type="protein sequence ID" value="SMQ71146.1"/>
    <property type="molecule type" value="Genomic_DNA"/>
</dbReference>